<dbReference type="EMBL" id="WKPI01000027">
    <property type="protein sequence ID" value="MSC34134.1"/>
    <property type="molecule type" value="Genomic_DNA"/>
</dbReference>
<evidence type="ECO:0000313" key="4">
    <source>
        <dbReference type="Proteomes" id="UP000433575"/>
    </source>
</evidence>
<name>A0A6N7S923_9FIRM</name>
<dbReference type="Proteomes" id="UP000433575">
    <property type="component" value="Unassembled WGS sequence"/>
</dbReference>
<comment type="caution">
    <text evidence="2">The sequence shown here is derived from an EMBL/GenBank/DDBJ whole genome shotgun (WGS) entry which is preliminary data.</text>
</comment>
<evidence type="ECO:0000256" key="1">
    <source>
        <dbReference type="SAM" id="SignalP"/>
    </source>
</evidence>
<evidence type="ECO:0000313" key="2">
    <source>
        <dbReference type="EMBL" id="MSA90404.1"/>
    </source>
</evidence>
<proteinExistence type="predicted"/>
<dbReference type="Proteomes" id="UP000480929">
    <property type="component" value="Unassembled WGS sequence"/>
</dbReference>
<evidence type="ECO:0000313" key="5">
    <source>
        <dbReference type="Proteomes" id="UP000480929"/>
    </source>
</evidence>
<sequence>MKFNHNGFSRRAILMAMGLMLTACAQTNSVQPTPDPSSDPQSIKSMFTVEITPADETGYDITRPLRQIEITNHTEQAQKIVSFAYKVNIGGVCEVEIERWIAPKTTETFLFEGETRTDMDPMARLRFQSEDSTEITEVDWDTEKRQSFMSEKSEREFLINDGYTVLVREEQDGYQFALLPGKEASFCEITAPYYGGTLEDQLLSDQYRDGDPIFYSFLDLELPLEEKERSYIDTLMQKYGVDYAYQGEYDAAALMRDYQRMESFALSPSEDPDHPYILLYCDPDYNQLTAEQLQEAETQKLDWQQLWPQLQKIREDYHSVHFRGWDEPLSEAQRLQLMALCEEKEIDASFEGEPPRNEMGADKPVIYLYHDTPLDFTLKLGQEPTLSYPVYDQGWTGRVSGDQLILQGRDYPYLYYEAMIPDRFDQNEGFVVAREDTISFLEEKLALLGLNYQESADFITYWLPILSQFPYNKIQFPSAVYADLMPMDCDPQPDTIIRVYMVSEGLEEPIEIEPQVLTPAPERKGFTLVEWGGSRRNPN</sequence>
<accession>A0A6N7S923</accession>
<gene>
    <name evidence="3" type="ORF">GKD88_13490</name>
    <name evidence="2" type="ORF">GKE08_13820</name>
</gene>
<keyword evidence="1" id="KW-0732">Signal</keyword>
<dbReference type="EMBL" id="WKPJ01000025">
    <property type="protein sequence ID" value="MSA90404.1"/>
    <property type="molecule type" value="Genomic_DNA"/>
</dbReference>
<evidence type="ECO:0000313" key="3">
    <source>
        <dbReference type="EMBL" id="MSC34134.1"/>
    </source>
</evidence>
<keyword evidence="5" id="KW-1185">Reference proteome</keyword>
<dbReference type="AlphaFoldDB" id="A0A6N7S923"/>
<dbReference type="PROSITE" id="PS51257">
    <property type="entry name" value="PROKAR_LIPOPROTEIN"/>
    <property type="match status" value="1"/>
</dbReference>
<dbReference type="RefSeq" id="WP_154239636.1">
    <property type="nucleotide sequence ID" value="NZ_WKPI01000027.1"/>
</dbReference>
<feature type="signal peptide" evidence="1">
    <location>
        <begin position="1"/>
        <end position="25"/>
    </location>
</feature>
<reference evidence="4 5" key="1">
    <citation type="journal article" date="2019" name="Nat. Med.">
        <title>A library of human gut bacterial isolates paired with longitudinal multiomics data enables mechanistic microbiome research.</title>
        <authorList>
            <person name="Poyet M."/>
            <person name="Groussin M."/>
            <person name="Gibbons S.M."/>
            <person name="Avila-Pacheco J."/>
            <person name="Jiang X."/>
            <person name="Kearney S.M."/>
            <person name="Perrotta A.R."/>
            <person name="Berdy B."/>
            <person name="Zhao S."/>
            <person name="Lieberman T.D."/>
            <person name="Swanson P.K."/>
            <person name="Smith M."/>
            <person name="Roesemann S."/>
            <person name="Alexander J.E."/>
            <person name="Rich S.A."/>
            <person name="Livny J."/>
            <person name="Vlamakis H."/>
            <person name="Clish C."/>
            <person name="Bullock K."/>
            <person name="Deik A."/>
            <person name="Scott J."/>
            <person name="Pierce K.A."/>
            <person name="Xavier R.J."/>
            <person name="Alm E.J."/>
        </authorList>
    </citation>
    <scope>NUCLEOTIDE SEQUENCE [LARGE SCALE GENOMIC DNA]</scope>
    <source>
        <strain evidence="2 4">BIOML-A4</strain>
        <strain evidence="3 5">BIOML-A5</strain>
    </source>
</reference>
<protein>
    <submittedName>
        <fullName evidence="2">Uncharacterized protein</fullName>
    </submittedName>
</protein>
<organism evidence="2 4">
    <name type="scientific">Holdemania massiliensis</name>
    <dbReference type="NCBI Taxonomy" id="1468449"/>
    <lineage>
        <taxon>Bacteria</taxon>
        <taxon>Bacillati</taxon>
        <taxon>Bacillota</taxon>
        <taxon>Erysipelotrichia</taxon>
        <taxon>Erysipelotrichales</taxon>
        <taxon>Erysipelotrichaceae</taxon>
        <taxon>Holdemania</taxon>
    </lineage>
</organism>
<dbReference type="OrthoDB" id="9799897at2"/>
<feature type="chain" id="PRO_5026706249" evidence="1">
    <location>
        <begin position="26"/>
        <end position="539"/>
    </location>
</feature>